<dbReference type="STRING" id="472175.EL18_01255"/>
<dbReference type="InterPro" id="IPR000086">
    <property type="entry name" value="NUDIX_hydrolase_dom"/>
</dbReference>
<dbReference type="SUPFAM" id="SSF55811">
    <property type="entry name" value="Nudix"/>
    <property type="match status" value="1"/>
</dbReference>
<comment type="cofactor">
    <cofactor evidence="2">
        <name>Mg(2+)</name>
        <dbReference type="ChEBI" id="CHEBI:18420"/>
    </cofactor>
</comment>
<proteinExistence type="predicted"/>
<keyword evidence="10" id="KW-1185">Reference proteome</keyword>
<keyword evidence="3" id="KW-0479">Metal-binding</keyword>
<evidence type="ECO:0000256" key="3">
    <source>
        <dbReference type="ARBA" id="ARBA00022723"/>
    </source>
</evidence>
<evidence type="ECO:0000256" key="1">
    <source>
        <dbReference type="ARBA" id="ARBA00001936"/>
    </source>
</evidence>
<feature type="domain" description="Nudix hydrolase" evidence="8">
    <location>
        <begin position="42"/>
        <end position="234"/>
    </location>
</feature>
<dbReference type="GO" id="GO:0046872">
    <property type="term" value="F:metal ion binding"/>
    <property type="evidence" value="ECO:0007669"/>
    <property type="project" value="UniProtKB-KW"/>
</dbReference>
<evidence type="ECO:0000256" key="4">
    <source>
        <dbReference type="ARBA" id="ARBA00022801"/>
    </source>
</evidence>
<protein>
    <submittedName>
        <fullName evidence="9">NUDIX hydrolase</fullName>
    </submittedName>
</protein>
<comment type="caution">
    <text evidence="9">The sequence shown here is derived from an EMBL/GenBank/DDBJ whole genome shotgun (WGS) entry which is preliminary data.</text>
</comment>
<dbReference type="EMBL" id="JMQM01000001">
    <property type="protein sequence ID" value="KFB10225.1"/>
    <property type="molecule type" value="Genomic_DNA"/>
</dbReference>
<dbReference type="InterPro" id="IPR015797">
    <property type="entry name" value="NUDIX_hydrolase-like_dom_sf"/>
</dbReference>
<keyword evidence="4 9" id="KW-0378">Hydrolase</keyword>
<evidence type="ECO:0000256" key="2">
    <source>
        <dbReference type="ARBA" id="ARBA00001946"/>
    </source>
</evidence>
<dbReference type="AlphaFoldDB" id="A0A084UB89"/>
<organism evidence="9 10">
    <name type="scientific">Nitratireductor basaltis</name>
    <dbReference type="NCBI Taxonomy" id="472175"/>
    <lineage>
        <taxon>Bacteria</taxon>
        <taxon>Pseudomonadati</taxon>
        <taxon>Pseudomonadota</taxon>
        <taxon>Alphaproteobacteria</taxon>
        <taxon>Hyphomicrobiales</taxon>
        <taxon>Phyllobacteriaceae</taxon>
        <taxon>Nitratireductor</taxon>
    </lineage>
</organism>
<reference evidence="9 10" key="1">
    <citation type="submission" date="2014-05" db="EMBL/GenBank/DDBJ databases">
        <title>Draft Genome Sequence of Nitratireductor basaltis Strain UMTGB225, A Marine Bacterium Isolated from Green Barrel Tunicate.</title>
        <authorList>
            <person name="Gan H.Y."/>
        </authorList>
    </citation>
    <scope>NUCLEOTIDE SEQUENCE [LARGE SCALE GENOMIC DNA]</scope>
    <source>
        <strain evidence="9 10">UMTGB225</strain>
    </source>
</reference>
<dbReference type="Gene3D" id="3.90.79.10">
    <property type="entry name" value="Nucleoside Triphosphate Pyrophosphohydrolase"/>
    <property type="match status" value="1"/>
</dbReference>
<evidence type="ECO:0000313" key="10">
    <source>
        <dbReference type="Proteomes" id="UP000053675"/>
    </source>
</evidence>
<dbReference type="CDD" id="cd18870">
    <property type="entry name" value="NUDIX_AcylCoAdiphos_Nudt19"/>
    <property type="match status" value="1"/>
</dbReference>
<evidence type="ECO:0000313" key="9">
    <source>
        <dbReference type="EMBL" id="KFB10225.1"/>
    </source>
</evidence>
<dbReference type="PROSITE" id="PS51462">
    <property type="entry name" value="NUDIX"/>
    <property type="match status" value="1"/>
</dbReference>
<dbReference type="Proteomes" id="UP000053675">
    <property type="component" value="Unassembled WGS sequence"/>
</dbReference>
<evidence type="ECO:0000256" key="6">
    <source>
        <dbReference type="ARBA" id="ARBA00023211"/>
    </source>
</evidence>
<keyword evidence="6" id="KW-0464">Manganese</keyword>
<dbReference type="GO" id="GO:0016818">
    <property type="term" value="F:hydrolase activity, acting on acid anhydrides, in phosphorus-containing anhydrides"/>
    <property type="evidence" value="ECO:0007669"/>
    <property type="project" value="InterPro"/>
</dbReference>
<accession>A0A084UB89</accession>
<dbReference type="InterPro" id="IPR039121">
    <property type="entry name" value="NUDT19"/>
</dbReference>
<dbReference type="eggNOG" id="COG1051">
    <property type="taxonomic scope" value="Bacteria"/>
</dbReference>
<evidence type="ECO:0000256" key="7">
    <source>
        <dbReference type="SAM" id="MobiDB-lite"/>
    </source>
</evidence>
<name>A0A084UB89_9HYPH</name>
<comment type="cofactor">
    <cofactor evidence="1">
        <name>Mn(2+)</name>
        <dbReference type="ChEBI" id="CHEBI:29035"/>
    </cofactor>
</comment>
<gene>
    <name evidence="9" type="ORF">EL18_01255</name>
</gene>
<dbReference type="PANTHER" id="PTHR12318:SF0">
    <property type="entry name" value="ACYL-COENZYME A DIPHOSPHATASE NUDT19"/>
    <property type="match status" value="1"/>
</dbReference>
<feature type="region of interest" description="Disordered" evidence="7">
    <location>
        <begin position="1"/>
        <end position="22"/>
    </location>
</feature>
<evidence type="ECO:0000256" key="5">
    <source>
        <dbReference type="ARBA" id="ARBA00022842"/>
    </source>
</evidence>
<keyword evidence="5" id="KW-0460">Magnesium</keyword>
<dbReference type="PANTHER" id="PTHR12318">
    <property type="entry name" value="TESTOSTERONE-REGULATED PROTEIN RP2"/>
    <property type="match status" value="1"/>
</dbReference>
<feature type="compositionally biased region" description="Basic and acidic residues" evidence="7">
    <location>
        <begin position="1"/>
        <end position="11"/>
    </location>
</feature>
<evidence type="ECO:0000259" key="8">
    <source>
        <dbReference type="PROSITE" id="PS51462"/>
    </source>
</evidence>
<sequence length="263" mass="29452">MTGRLRMDEGRTASPETMGGLSRAQLDKAESRDFALGAGPLRPKDAATLILLDRSASVPRVLMGRRHQRHTFMPGRYVFPGGRTDPGDGRIRLAATLHPDEASKLRARAGRLSDTRARAIAMSAIRETYEEAGLLLGRRGDFRTRSPQWQAFVEAGIEPCLDRLRLIARAITPPGRVRRYDTRFLATFRDDVAVELPQGGPTEELEELLWLPIAEAMEHEIPMITRTVLKDLQDRLTQDPDLKPGGAVPFYAMRGKTFKRELL</sequence>
<dbReference type="PATRIC" id="fig|472175.3.peg.1265"/>